<reference evidence="1" key="1">
    <citation type="submission" date="2014-09" db="EMBL/GenBank/DDBJ databases">
        <title>Genome sequence of the luminous mushroom Mycena chlorophos for searching fungal bioluminescence genes.</title>
        <authorList>
            <person name="Tanaka Y."/>
            <person name="Kasuga D."/>
            <person name="Oba Y."/>
            <person name="Hase S."/>
            <person name="Sato K."/>
            <person name="Oba Y."/>
            <person name="Sakakibara Y."/>
        </authorList>
    </citation>
    <scope>NUCLEOTIDE SEQUENCE</scope>
</reference>
<protein>
    <submittedName>
        <fullName evidence="1">Uncharacterized protein</fullName>
    </submittedName>
</protein>
<keyword evidence="2" id="KW-1185">Reference proteome</keyword>
<evidence type="ECO:0000313" key="2">
    <source>
        <dbReference type="Proteomes" id="UP000815677"/>
    </source>
</evidence>
<dbReference type="EMBL" id="DF847878">
    <property type="protein sequence ID" value="GAT52704.1"/>
    <property type="molecule type" value="Genomic_DNA"/>
</dbReference>
<organism evidence="1 2">
    <name type="scientific">Mycena chlorophos</name>
    <name type="common">Agaric fungus</name>
    <name type="synonym">Agaricus chlorophos</name>
    <dbReference type="NCBI Taxonomy" id="658473"/>
    <lineage>
        <taxon>Eukaryota</taxon>
        <taxon>Fungi</taxon>
        <taxon>Dikarya</taxon>
        <taxon>Basidiomycota</taxon>
        <taxon>Agaricomycotina</taxon>
        <taxon>Agaricomycetes</taxon>
        <taxon>Agaricomycetidae</taxon>
        <taxon>Agaricales</taxon>
        <taxon>Marasmiineae</taxon>
        <taxon>Mycenaceae</taxon>
        <taxon>Mycena</taxon>
    </lineage>
</organism>
<sequence>MSFTSPTKRRVPAQPYCPAQDWRKMNGGLHRPHAPISFDYVGQPRPGQGVSMRELRLKSTSTPIAGSGDPVLAATGLQRIIVRIIWPGYGHVEWCRNVTVVSRNGEPISRVCLAVQIATTFASWFEKTQYEQPSSSEWMISPACVQFKHLYLVSLINTFDDCWQADVALDVC</sequence>
<gene>
    <name evidence="1" type="ORF">MCHLO_09728</name>
</gene>
<dbReference type="Proteomes" id="UP000815677">
    <property type="component" value="Unassembled WGS sequence"/>
</dbReference>
<accession>A0ABQ0LQ16</accession>
<evidence type="ECO:0000313" key="1">
    <source>
        <dbReference type="EMBL" id="GAT52704.1"/>
    </source>
</evidence>
<name>A0ABQ0LQ16_MYCCL</name>
<proteinExistence type="predicted"/>